<evidence type="ECO:0000313" key="2">
    <source>
        <dbReference type="Proteomes" id="UP001215598"/>
    </source>
</evidence>
<name>A0AAD7DR05_9AGAR</name>
<organism evidence="1 2">
    <name type="scientific">Mycena metata</name>
    <dbReference type="NCBI Taxonomy" id="1033252"/>
    <lineage>
        <taxon>Eukaryota</taxon>
        <taxon>Fungi</taxon>
        <taxon>Dikarya</taxon>
        <taxon>Basidiomycota</taxon>
        <taxon>Agaricomycotina</taxon>
        <taxon>Agaricomycetes</taxon>
        <taxon>Agaricomycetidae</taxon>
        <taxon>Agaricales</taxon>
        <taxon>Marasmiineae</taxon>
        <taxon>Mycenaceae</taxon>
        <taxon>Mycena</taxon>
    </lineage>
</organism>
<dbReference type="EMBL" id="JARKIB010000617">
    <property type="protein sequence ID" value="KAJ7697090.1"/>
    <property type="molecule type" value="Genomic_DNA"/>
</dbReference>
<gene>
    <name evidence="1" type="ORF">B0H16DRAFT_1750150</name>
</gene>
<comment type="caution">
    <text evidence="1">The sequence shown here is derived from an EMBL/GenBank/DDBJ whole genome shotgun (WGS) entry which is preliminary data.</text>
</comment>
<proteinExistence type="predicted"/>
<keyword evidence="2" id="KW-1185">Reference proteome</keyword>
<sequence length="157" mass="17510">MITLRLPASNPLQDPILTRSHPSCDILPPDRLLPTSNFCAGAERLPVECPKNPTDTQCTLSPSTAYTIPSSHHVSVSAAMMDVPSPAVPARPRHEIKCSTNELKHKRRRRRLYLLSGFPPSLPPSLPPPRARLPSYTPRTRPLAFLPPTYIRLRLQN</sequence>
<protein>
    <submittedName>
        <fullName evidence="1">Uncharacterized protein</fullName>
    </submittedName>
</protein>
<dbReference type="Proteomes" id="UP001215598">
    <property type="component" value="Unassembled WGS sequence"/>
</dbReference>
<accession>A0AAD7DR05</accession>
<evidence type="ECO:0000313" key="1">
    <source>
        <dbReference type="EMBL" id="KAJ7697090.1"/>
    </source>
</evidence>
<dbReference type="AlphaFoldDB" id="A0AAD7DR05"/>
<reference evidence="1" key="1">
    <citation type="submission" date="2023-03" db="EMBL/GenBank/DDBJ databases">
        <title>Massive genome expansion in bonnet fungi (Mycena s.s.) driven by repeated elements and novel gene families across ecological guilds.</title>
        <authorList>
            <consortium name="Lawrence Berkeley National Laboratory"/>
            <person name="Harder C.B."/>
            <person name="Miyauchi S."/>
            <person name="Viragh M."/>
            <person name="Kuo A."/>
            <person name="Thoen E."/>
            <person name="Andreopoulos B."/>
            <person name="Lu D."/>
            <person name="Skrede I."/>
            <person name="Drula E."/>
            <person name="Henrissat B."/>
            <person name="Morin E."/>
            <person name="Kohler A."/>
            <person name="Barry K."/>
            <person name="LaButti K."/>
            <person name="Morin E."/>
            <person name="Salamov A."/>
            <person name="Lipzen A."/>
            <person name="Mereny Z."/>
            <person name="Hegedus B."/>
            <person name="Baldrian P."/>
            <person name="Stursova M."/>
            <person name="Weitz H."/>
            <person name="Taylor A."/>
            <person name="Grigoriev I.V."/>
            <person name="Nagy L.G."/>
            <person name="Martin F."/>
            <person name="Kauserud H."/>
        </authorList>
    </citation>
    <scope>NUCLEOTIDE SEQUENCE</scope>
    <source>
        <strain evidence="1">CBHHK182m</strain>
    </source>
</reference>